<keyword evidence="1" id="KW-1133">Transmembrane helix</keyword>
<keyword evidence="1" id="KW-0472">Membrane</keyword>
<reference evidence="2" key="1">
    <citation type="submission" date="2014-05" db="EMBL/GenBank/DDBJ databases">
        <authorList>
            <person name="Chronopoulou M."/>
        </authorList>
    </citation>
    <scope>NUCLEOTIDE SEQUENCE</scope>
    <source>
        <tissue evidence="2">Whole organism</tissue>
    </source>
</reference>
<evidence type="ECO:0000256" key="1">
    <source>
        <dbReference type="SAM" id="Phobius"/>
    </source>
</evidence>
<name>A0A0K2V603_LEPSM</name>
<keyword evidence="1" id="KW-0812">Transmembrane</keyword>
<feature type="transmembrane region" description="Helical" evidence="1">
    <location>
        <begin position="20"/>
        <end position="40"/>
    </location>
</feature>
<dbReference type="EMBL" id="HACA01028226">
    <property type="protein sequence ID" value="CDW45587.1"/>
    <property type="molecule type" value="Transcribed_RNA"/>
</dbReference>
<feature type="non-terminal residue" evidence="2">
    <location>
        <position position="1"/>
    </location>
</feature>
<protein>
    <submittedName>
        <fullName evidence="2">Uncharacterized protein</fullName>
    </submittedName>
</protein>
<sequence length="87" mass="10901">ILWKYIYLCLFNHKSINLLYFFLLPTLNYYGWIYYFGIIIEKKIFFLNCFNSYKTQLKKTAERKIHKIYDYLKKMVARQGRFKYERA</sequence>
<proteinExistence type="predicted"/>
<accession>A0A0K2V603</accession>
<dbReference type="AlphaFoldDB" id="A0A0K2V603"/>
<organism evidence="2">
    <name type="scientific">Lepeophtheirus salmonis</name>
    <name type="common">Salmon louse</name>
    <name type="synonym">Caligus salmonis</name>
    <dbReference type="NCBI Taxonomy" id="72036"/>
    <lineage>
        <taxon>Eukaryota</taxon>
        <taxon>Metazoa</taxon>
        <taxon>Ecdysozoa</taxon>
        <taxon>Arthropoda</taxon>
        <taxon>Crustacea</taxon>
        <taxon>Multicrustacea</taxon>
        <taxon>Hexanauplia</taxon>
        <taxon>Copepoda</taxon>
        <taxon>Siphonostomatoida</taxon>
        <taxon>Caligidae</taxon>
        <taxon>Lepeophtheirus</taxon>
    </lineage>
</organism>
<evidence type="ECO:0000313" key="2">
    <source>
        <dbReference type="EMBL" id="CDW45587.1"/>
    </source>
</evidence>